<keyword evidence="4" id="KW-0433">Leucine-rich repeat</keyword>
<evidence type="ECO:0000256" key="7">
    <source>
        <dbReference type="ARBA" id="ARBA00022737"/>
    </source>
</evidence>
<dbReference type="SUPFAM" id="SSF52200">
    <property type="entry name" value="Toll/Interleukin receptor TIR domain"/>
    <property type="match status" value="1"/>
</dbReference>
<dbReference type="GO" id="GO:0045087">
    <property type="term" value="P:innate immune response"/>
    <property type="evidence" value="ECO:0007669"/>
    <property type="project" value="UniProtKB-KW"/>
</dbReference>
<dbReference type="SUPFAM" id="SSF52058">
    <property type="entry name" value="L domain-like"/>
    <property type="match status" value="2"/>
</dbReference>
<dbReference type="PRINTS" id="PR00019">
    <property type="entry name" value="LEURICHRPT"/>
</dbReference>
<keyword evidence="7" id="KW-0677">Repeat</keyword>
<evidence type="ECO:0000256" key="9">
    <source>
        <dbReference type="ARBA" id="ARBA00022859"/>
    </source>
</evidence>
<keyword evidence="10 16" id="KW-1133">Transmembrane helix</keyword>
<dbReference type="InterPro" id="IPR003591">
    <property type="entry name" value="Leu-rich_rpt_typical-subtyp"/>
</dbReference>
<dbReference type="PANTHER" id="PTHR47410:SF1">
    <property type="entry name" value="TOLL-LIKE RECEPTOR 8"/>
    <property type="match status" value="1"/>
</dbReference>
<keyword evidence="19" id="KW-1185">Reference proteome</keyword>
<evidence type="ECO:0000256" key="1">
    <source>
        <dbReference type="ARBA" id="ARBA00004177"/>
    </source>
</evidence>
<dbReference type="SMART" id="SM00082">
    <property type="entry name" value="LRRCT"/>
    <property type="match status" value="1"/>
</dbReference>
<dbReference type="AlphaFoldDB" id="W5LTA8"/>
<dbReference type="Pfam" id="PF00560">
    <property type="entry name" value="LRR_1"/>
    <property type="match status" value="1"/>
</dbReference>
<dbReference type="FunFam" id="3.40.50.10140:FF:000003">
    <property type="entry name" value="Toll-like receptor 7"/>
    <property type="match status" value="1"/>
</dbReference>
<reference evidence="19" key="1">
    <citation type="submission" date="2013-03" db="EMBL/GenBank/DDBJ databases">
        <authorList>
            <person name="Jeffery W."/>
            <person name="Warren W."/>
            <person name="Wilson R.K."/>
        </authorList>
    </citation>
    <scope>NUCLEOTIDE SEQUENCE</scope>
    <source>
        <strain evidence="19">female</strain>
    </source>
</reference>
<dbReference type="GO" id="GO:1902533">
    <property type="term" value="P:positive regulation of intracellular signal transduction"/>
    <property type="evidence" value="ECO:0007669"/>
    <property type="project" value="UniProtKB-ARBA"/>
</dbReference>
<dbReference type="STRING" id="7994.ENSAMXP00000026319"/>
<evidence type="ECO:0000313" key="18">
    <source>
        <dbReference type="Ensembl" id="ENSAMXP00000026319.2"/>
    </source>
</evidence>
<dbReference type="PRINTS" id="PR01537">
    <property type="entry name" value="INTRLKN1R1F"/>
</dbReference>
<evidence type="ECO:0000256" key="11">
    <source>
        <dbReference type="ARBA" id="ARBA00023136"/>
    </source>
</evidence>
<dbReference type="Bgee" id="ENSAMXG00000025614">
    <property type="expression patterns" value="Expressed in camera-type eye and 7 other cell types or tissues"/>
</dbReference>
<feature type="transmembrane region" description="Helical" evidence="16">
    <location>
        <begin position="827"/>
        <end position="851"/>
    </location>
</feature>
<evidence type="ECO:0000256" key="15">
    <source>
        <dbReference type="ARBA" id="ARBA00046288"/>
    </source>
</evidence>
<evidence type="ECO:0000256" key="13">
    <source>
        <dbReference type="ARBA" id="ARBA00023180"/>
    </source>
</evidence>
<reference evidence="19" key="2">
    <citation type="journal article" date="2014" name="Nat. Commun.">
        <title>The cavefish genome reveals candidate genes for eye loss.</title>
        <authorList>
            <person name="McGaugh S.E."/>
            <person name="Gross J.B."/>
            <person name="Aken B."/>
            <person name="Blin M."/>
            <person name="Borowsky R."/>
            <person name="Chalopin D."/>
            <person name="Hinaux H."/>
            <person name="Jeffery W.R."/>
            <person name="Keene A."/>
            <person name="Ma L."/>
            <person name="Minx P."/>
            <person name="Murphy D."/>
            <person name="O'Quin K.E."/>
            <person name="Retaux S."/>
            <person name="Rohner N."/>
            <person name="Searle S.M."/>
            <person name="Stahl B.A."/>
            <person name="Tabin C."/>
            <person name="Volff J.N."/>
            <person name="Yoshizawa M."/>
            <person name="Warren W.C."/>
        </authorList>
    </citation>
    <scope>NUCLEOTIDE SEQUENCE [LARGE SCALE GENOMIC DNA]</scope>
    <source>
        <strain evidence="19">female</strain>
    </source>
</reference>
<dbReference type="PROSITE" id="PS50104">
    <property type="entry name" value="TIR"/>
    <property type="match status" value="1"/>
</dbReference>
<dbReference type="GO" id="GO:0006954">
    <property type="term" value="P:inflammatory response"/>
    <property type="evidence" value="ECO:0007669"/>
    <property type="project" value="UniProtKB-KW"/>
</dbReference>
<keyword evidence="11 16" id="KW-0472">Membrane</keyword>
<keyword evidence="14" id="KW-0395">Inflammatory response</keyword>
<evidence type="ECO:0000256" key="12">
    <source>
        <dbReference type="ARBA" id="ARBA00023170"/>
    </source>
</evidence>
<dbReference type="InterPro" id="IPR000483">
    <property type="entry name" value="Cys-rich_flank_reg_C"/>
</dbReference>
<dbReference type="PANTHER" id="PTHR47410">
    <property type="entry name" value="TOLL-LIKE RECEPTOR 7-RELATED"/>
    <property type="match status" value="1"/>
</dbReference>
<dbReference type="SMART" id="SM00255">
    <property type="entry name" value="TIR"/>
    <property type="match status" value="1"/>
</dbReference>
<organism evidence="18 19">
    <name type="scientific">Astyanax mexicanus</name>
    <name type="common">Blind cave fish</name>
    <name type="synonym">Astyanax fasciatus mexicanus</name>
    <dbReference type="NCBI Taxonomy" id="7994"/>
    <lineage>
        <taxon>Eukaryota</taxon>
        <taxon>Metazoa</taxon>
        <taxon>Chordata</taxon>
        <taxon>Craniata</taxon>
        <taxon>Vertebrata</taxon>
        <taxon>Euteleostomi</taxon>
        <taxon>Actinopterygii</taxon>
        <taxon>Neopterygii</taxon>
        <taxon>Teleostei</taxon>
        <taxon>Ostariophysi</taxon>
        <taxon>Characiformes</taxon>
        <taxon>Characoidei</taxon>
        <taxon>Acestrorhamphidae</taxon>
        <taxon>Acestrorhamphinae</taxon>
        <taxon>Astyanax</taxon>
    </lineage>
</organism>
<evidence type="ECO:0000256" key="10">
    <source>
        <dbReference type="ARBA" id="ARBA00022989"/>
    </source>
</evidence>
<dbReference type="Proteomes" id="UP000018467">
    <property type="component" value="Unassembled WGS sequence"/>
</dbReference>
<dbReference type="InterPro" id="IPR035897">
    <property type="entry name" value="Toll_tir_struct_dom_sf"/>
</dbReference>
<dbReference type="GeneTree" id="ENSGT00940000160879"/>
<comment type="subcellular location">
    <subcellularLocation>
        <location evidence="15">Endomembrane system</location>
        <topology evidence="15">Single-pass type I membrane protein</topology>
    </subcellularLocation>
    <subcellularLocation>
        <location evidence="1">Endosome</location>
    </subcellularLocation>
</comment>
<dbReference type="GO" id="GO:0005768">
    <property type="term" value="C:endosome"/>
    <property type="evidence" value="ECO:0007669"/>
    <property type="project" value="UniProtKB-SubCell"/>
</dbReference>
<keyword evidence="3" id="KW-0399">Innate immunity</keyword>
<name>W5LTA8_ASTMX</name>
<dbReference type="eggNOG" id="KOG4641">
    <property type="taxonomic scope" value="Eukaryota"/>
</dbReference>
<dbReference type="InterPro" id="IPR000157">
    <property type="entry name" value="TIR_dom"/>
</dbReference>
<reference evidence="18" key="4">
    <citation type="submission" date="2025-09" db="UniProtKB">
        <authorList>
            <consortium name="Ensembl"/>
        </authorList>
    </citation>
    <scope>IDENTIFICATION</scope>
</reference>
<dbReference type="HOGENOM" id="CLU_006000_2_0_1"/>
<dbReference type="GO" id="GO:0038187">
    <property type="term" value="F:pattern recognition receptor activity"/>
    <property type="evidence" value="ECO:0007669"/>
    <property type="project" value="TreeGrafter"/>
</dbReference>
<keyword evidence="5 16" id="KW-0812">Transmembrane</keyword>
<dbReference type="PROSITE" id="PS51450">
    <property type="entry name" value="LRR"/>
    <property type="match status" value="5"/>
</dbReference>
<evidence type="ECO:0000256" key="4">
    <source>
        <dbReference type="ARBA" id="ARBA00022614"/>
    </source>
</evidence>
<sequence>MPQISGDQSGVFHSSRIMFMFILISLFYSSHALSWSWRTLPCDITLSNTSVSLDCSYRKLHTVPKICIWNVTYLNLANNQIKTVWRDSFQKLKNLTVINLKNNQIQNVLHSDSLVFSGLENLKILLLDDNHLSTVPTDLPPGLECLSLIGNHIKIIGPSDFVGVENITEIRLNRNCYRTTGCNGSMIIQNGTFSHLKNLIILNLSQNRLKTIPPDLPPSLQQLHLLQNTIQHVQQSDLQHLSNLTFLDLSGNCPLCFNAPFPCSPCRTTNNSLQIRNHAFTHLSKLQELRLSGNSLQILNPSWFRNLTSLKYLYLSFNNLINQIERGHFFSALPYVEIIDLSYNNPPQTFSKTLKLSKGFSELTSLRSLHLEGYVFSVLCEDDLNPLFGLKNLSVLNLGVNFLQNINLTVFNRFYNLSVISLIENRLTFTGLRSAYSQGLCRSDMNSEIQEEPELKSPYIHRDSQFRLVPPFIKPECLKTGPVLDLSKNNMFYLNPDYLQAVGNITCLNLSYNEISSYFNGTEFIQFPKLKYLDLSHNRIYLRLKSAFDELKELEILDLSHNEHYFEIAGVSHTLAFLENLEHLKVLNLSWNEINTLSNKTLISRSLEELRFQGNRLDIMWKKYQGFKYLFKFLTNLTLLDISYNKLREIPQNILSFFPSTLKYLNLNRNQLRNFCWEQLHFLPELETLDLSKNKLDFVNERTLAHSRSLAVLDLSHNLISTLGIDILKQAKRLWSLNLSFNRLEIINDTSFQVNDSSYLRMLHLESNPLRCTCDLLDFVLWLENSEVEVPHLATGVLCDLPAPKKGQPMINLDLKNACINDGTAQVLYIISFTFTLTVMVTAITVHLFYWDLSYVLHYWKSKMKIHRSSEHQCLYDAFVMYDTNDPLASDWVLNQLRVELEDVGETVRPLCLEERDWTPGVSIMENLNQSIRWSRKTVFVLTEGFVCSGVFKVAAYLAQQRLLEEGVDVMVLILLEPVLQHSRILHLRRCLCGNSVLEWPRNPSAQNWFWQSLRNAIKKEKQGMQNKLFKNYFTT</sequence>
<keyword evidence="8" id="KW-0967">Endosome</keyword>
<evidence type="ECO:0000256" key="8">
    <source>
        <dbReference type="ARBA" id="ARBA00022753"/>
    </source>
</evidence>
<dbReference type="InParanoid" id="W5LTA8"/>
<accession>W5LTA8</accession>
<evidence type="ECO:0000259" key="17">
    <source>
        <dbReference type="PROSITE" id="PS50104"/>
    </source>
</evidence>
<dbReference type="GO" id="GO:0051607">
    <property type="term" value="P:defense response to virus"/>
    <property type="evidence" value="ECO:0007669"/>
    <property type="project" value="TreeGrafter"/>
</dbReference>
<dbReference type="FunCoup" id="W5LTA8">
    <property type="interactions" value="47"/>
</dbReference>
<keyword evidence="12" id="KW-0675">Receptor</keyword>
<dbReference type="SMART" id="SM00364">
    <property type="entry name" value="LRR_BAC"/>
    <property type="match status" value="6"/>
</dbReference>
<dbReference type="Pfam" id="PF13855">
    <property type="entry name" value="LRR_8"/>
    <property type="match status" value="4"/>
</dbReference>
<reference evidence="18" key="3">
    <citation type="submission" date="2025-08" db="UniProtKB">
        <authorList>
            <consortium name="Ensembl"/>
        </authorList>
    </citation>
    <scope>IDENTIFICATION</scope>
</reference>
<evidence type="ECO:0000256" key="2">
    <source>
        <dbReference type="ARBA" id="ARBA00009634"/>
    </source>
</evidence>
<dbReference type="InterPro" id="IPR001611">
    <property type="entry name" value="Leu-rich_rpt"/>
</dbReference>
<dbReference type="Gene3D" id="3.40.50.10140">
    <property type="entry name" value="Toll/interleukin-1 receptor homology (TIR) domain"/>
    <property type="match status" value="1"/>
</dbReference>
<dbReference type="Gene3D" id="3.80.10.10">
    <property type="entry name" value="Ribonuclease Inhibitor"/>
    <property type="match status" value="1"/>
</dbReference>
<keyword evidence="9" id="KW-0391">Immunity</keyword>
<feature type="domain" description="TIR" evidence="17">
    <location>
        <begin position="874"/>
        <end position="1018"/>
    </location>
</feature>
<dbReference type="GO" id="GO:0032755">
    <property type="term" value="P:positive regulation of interleukin-6 production"/>
    <property type="evidence" value="ECO:0007669"/>
    <property type="project" value="TreeGrafter"/>
</dbReference>
<dbReference type="Pfam" id="PF01582">
    <property type="entry name" value="TIR"/>
    <property type="match status" value="1"/>
</dbReference>
<evidence type="ECO:0000256" key="14">
    <source>
        <dbReference type="ARBA" id="ARBA00023198"/>
    </source>
</evidence>
<evidence type="ECO:0000313" key="19">
    <source>
        <dbReference type="Proteomes" id="UP000018467"/>
    </source>
</evidence>
<dbReference type="SMART" id="SM00365">
    <property type="entry name" value="LRR_SD22"/>
    <property type="match status" value="7"/>
</dbReference>
<dbReference type="GO" id="GO:0005886">
    <property type="term" value="C:plasma membrane"/>
    <property type="evidence" value="ECO:0007669"/>
    <property type="project" value="TreeGrafter"/>
</dbReference>
<dbReference type="InterPro" id="IPR032675">
    <property type="entry name" value="LRR_dom_sf"/>
</dbReference>
<dbReference type="Ensembl" id="ENSAMXT00000026340.2">
    <property type="protein sequence ID" value="ENSAMXP00000026319.2"/>
    <property type="gene ID" value="ENSAMXG00000025614.2"/>
</dbReference>
<keyword evidence="6" id="KW-0732">Signal</keyword>
<dbReference type="SMART" id="SM00369">
    <property type="entry name" value="LRR_TYP"/>
    <property type="match status" value="14"/>
</dbReference>
<dbReference type="GO" id="GO:0002224">
    <property type="term" value="P:toll-like receptor signaling pathway"/>
    <property type="evidence" value="ECO:0007669"/>
    <property type="project" value="TreeGrafter"/>
</dbReference>
<comment type="similarity">
    <text evidence="2">Belongs to the Toll-like receptor family.</text>
</comment>
<protein>
    <submittedName>
        <fullName evidence="18">Toll-like receptor 8</fullName>
    </submittedName>
</protein>
<dbReference type="GO" id="GO:0007249">
    <property type="term" value="P:canonical NF-kappaB signal transduction"/>
    <property type="evidence" value="ECO:0007669"/>
    <property type="project" value="TreeGrafter"/>
</dbReference>
<evidence type="ECO:0000256" key="5">
    <source>
        <dbReference type="ARBA" id="ARBA00022692"/>
    </source>
</evidence>
<evidence type="ECO:0000256" key="6">
    <source>
        <dbReference type="ARBA" id="ARBA00022729"/>
    </source>
</evidence>
<evidence type="ECO:0000256" key="3">
    <source>
        <dbReference type="ARBA" id="ARBA00022588"/>
    </source>
</evidence>
<proteinExistence type="inferred from homology"/>
<keyword evidence="13" id="KW-0325">Glycoprotein</keyword>
<evidence type="ECO:0000256" key="16">
    <source>
        <dbReference type="SAM" id="Phobius"/>
    </source>
</evidence>